<evidence type="ECO:0000259" key="4">
    <source>
        <dbReference type="PROSITE" id="PS01124"/>
    </source>
</evidence>
<organism evidence="5 6">
    <name type="scientific">Thermocrispum agreste</name>
    <dbReference type="NCBI Taxonomy" id="37925"/>
    <lineage>
        <taxon>Bacteria</taxon>
        <taxon>Bacillati</taxon>
        <taxon>Actinomycetota</taxon>
        <taxon>Actinomycetes</taxon>
        <taxon>Pseudonocardiales</taxon>
        <taxon>Pseudonocardiaceae</taxon>
        <taxon>Thermocrispum</taxon>
    </lineage>
</organism>
<reference evidence="5 6" key="1">
    <citation type="journal article" date="2021" name="BMC Genomics">
        <title>Genome-resolved metagenome and metatranscriptome analyses of thermophilic composting reveal key bacterial players and their metabolic interactions.</title>
        <authorList>
            <person name="Braga L.P.P."/>
            <person name="Pereira R.V."/>
            <person name="Martins L.F."/>
            <person name="Moura L.M.S."/>
            <person name="Sanchez F.B."/>
            <person name="Patane J.S.L."/>
            <person name="da Silva A.M."/>
            <person name="Setubal J.C."/>
        </authorList>
    </citation>
    <scope>NUCLEOTIDE SEQUENCE [LARGE SCALE GENOMIC DNA]</scope>
    <source>
        <strain evidence="5">ZC4RG45</strain>
    </source>
</reference>
<dbReference type="Pfam" id="PF12833">
    <property type="entry name" value="HTH_18"/>
    <property type="match status" value="1"/>
</dbReference>
<dbReference type="SUPFAM" id="SSF46689">
    <property type="entry name" value="Homeodomain-like"/>
    <property type="match status" value="1"/>
</dbReference>
<dbReference type="PROSITE" id="PS01124">
    <property type="entry name" value="HTH_ARAC_FAMILY_2"/>
    <property type="match status" value="1"/>
</dbReference>
<proteinExistence type="predicted"/>
<keyword evidence="2" id="KW-0238">DNA-binding</keyword>
<dbReference type="InterPro" id="IPR009057">
    <property type="entry name" value="Homeodomain-like_sf"/>
</dbReference>
<dbReference type="InterPro" id="IPR020449">
    <property type="entry name" value="Tscrpt_reg_AraC-type_HTH"/>
</dbReference>
<evidence type="ECO:0000313" key="6">
    <source>
        <dbReference type="Proteomes" id="UP000249324"/>
    </source>
</evidence>
<comment type="caution">
    <text evidence="5">The sequence shown here is derived from an EMBL/GenBank/DDBJ whole genome shotgun (WGS) entry which is preliminary data.</text>
</comment>
<name>A0ABD6FF87_9PSEU</name>
<dbReference type="Pfam" id="PF12625">
    <property type="entry name" value="Arabinose_bd"/>
    <property type="match status" value="1"/>
</dbReference>
<dbReference type="Proteomes" id="UP000249324">
    <property type="component" value="Unassembled WGS sequence"/>
</dbReference>
<dbReference type="InterPro" id="IPR018060">
    <property type="entry name" value="HTH_AraC"/>
</dbReference>
<dbReference type="Gene3D" id="1.10.10.60">
    <property type="entry name" value="Homeodomain-like"/>
    <property type="match status" value="1"/>
</dbReference>
<dbReference type="PRINTS" id="PR00032">
    <property type="entry name" value="HTHARAC"/>
</dbReference>
<evidence type="ECO:0000256" key="2">
    <source>
        <dbReference type="ARBA" id="ARBA00023125"/>
    </source>
</evidence>
<evidence type="ECO:0000256" key="1">
    <source>
        <dbReference type="ARBA" id="ARBA00023015"/>
    </source>
</evidence>
<dbReference type="PANTHER" id="PTHR47894">
    <property type="entry name" value="HTH-TYPE TRANSCRIPTIONAL REGULATOR GADX"/>
    <property type="match status" value="1"/>
</dbReference>
<protein>
    <submittedName>
        <fullName evidence="5">AraC family transcriptional regulator</fullName>
    </submittedName>
</protein>
<dbReference type="SMART" id="SM00342">
    <property type="entry name" value="HTH_ARAC"/>
    <property type="match status" value="1"/>
</dbReference>
<gene>
    <name evidence="5" type="ORF">DIU77_010035</name>
</gene>
<keyword evidence="3" id="KW-0804">Transcription</keyword>
<evidence type="ECO:0000256" key="3">
    <source>
        <dbReference type="ARBA" id="ARBA00023163"/>
    </source>
</evidence>
<sequence>MVTQPDAGLTPGVATRPAVTAWTFPRGAASVALMARFAAEHGVPMEDVLHGSGITPAAATDPGTQIDAHQELAVVRNLVRRLGHRQALGIEVGRRYRLSTFGIFGFACLSSQTLRDVISFALRYWDLSFAFAIPVVEITDGRLRLELRDDDVPEDVRRFAVERDIAAIFTVLRELLTEPVGLLSQRFRFPAPPEGELAAYRDVLGVRPEFGARDNVGYLDGALLDRPLPKADPRTVAECEAVCRELVARKRARTGLSQQVRARLLRLGALEAGIDAGMEAVARDLHISVRTLRRRLAEDGTSYRELRDEVREALAEELLATGALSVSDVAIRLGYAEATSFIAAFRRWKGMTPAAYARRLRASG</sequence>
<evidence type="ECO:0000313" key="5">
    <source>
        <dbReference type="EMBL" id="MFO7192567.1"/>
    </source>
</evidence>
<keyword evidence="1" id="KW-0805">Transcription regulation</keyword>
<feature type="domain" description="HTH araC/xylS-type" evidence="4">
    <location>
        <begin position="278"/>
        <end position="359"/>
    </location>
</feature>
<dbReference type="GO" id="GO:0003677">
    <property type="term" value="F:DNA binding"/>
    <property type="evidence" value="ECO:0007669"/>
    <property type="project" value="UniProtKB-KW"/>
</dbReference>
<dbReference type="InterPro" id="IPR032687">
    <property type="entry name" value="AraC-type_N"/>
</dbReference>
<accession>A0ABD6FF87</accession>
<dbReference type="AlphaFoldDB" id="A0ABD6FF87"/>
<dbReference type="EMBL" id="QGUI02000109">
    <property type="protein sequence ID" value="MFO7192567.1"/>
    <property type="molecule type" value="Genomic_DNA"/>
</dbReference>
<dbReference type="PANTHER" id="PTHR47894:SF1">
    <property type="entry name" value="HTH-TYPE TRANSCRIPTIONAL REGULATOR VQSM"/>
    <property type="match status" value="1"/>
</dbReference>